<comment type="caution">
    <text evidence="2">The sequence shown here is derived from an EMBL/GenBank/DDBJ whole genome shotgun (WGS) entry which is preliminary data.</text>
</comment>
<accession>A0AAV5R6Z0</accession>
<dbReference type="AlphaFoldDB" id="A0AAV5R6Z0"/>
<dbReference type="PANTHER" id="PTHR12363:SF53">
    <property type="entry name" value="MRNA TRANSPORT REGULATOR MTR10"/>
    <property type="match status" value="1"/>
</dbReference>
<dbReference type="Gene3D" id="1.25.10.10">
    <property type="entry name" value="Leucine-rich Repeat Variant"/>
    <property type="match status" value="1"/>
</dbReference>
<name>A0AAV5R6Z0_PICKL</name>
<dbReference type="InterPro" id="IPR057942">
    <property type="entry name" value="TPR_TNPO3_IPO13_3rd"/>
</dbReference>
<dbReference type="InterPro" id="IPR016024">
    <property type="entry name" value="ARM-type_fold"/>
</dbReference>
<dbReference type="PANTHER" id="PTHR12363">
    <property type="entry name" value="TRANSPORTIN 3 AND IMPORTIN 13"/>
    <property type="match status" value="1"/>
</dbReference>
<sequence>MEITVELDKALSTLYGNTTPQLKNDANNFLLEFQKSLNSWDVIFSILTPNNEQNEQYSQELKLFICQTLKSKTQYDFGQLPDSSIPLLRNLILNYLNSLNNYNNDKLLIIQLSIALSYLTIQDLNWIDPINEILNKLSNNLLNLLEFLKILPEELNDPTKLPLNSDEYDIQFNKLTSNSQNIYFILSQYASSNDIKDDNIKILILNCIKSWINEIPINLLLNNENNSIWLLIINGFNNDETFDTSIDCLITIINQIDIFDNLNDNLQFINIIYQQLILFKPLIIENWDDPMIIERFTELFSITGEMWHTLIVKDPNSFQDLIEIILKLTNYNDDLDIVKYTFKFWYELKSMLILNKFNESKKIFKPIFQQLMEILINHLKYPIISNSTNISILFNNNKEDEDKFKDFRYEIGDVLKDCCLVIGQYDSLNIPFLKLKLLIENTNNETIKWQEIECLLFAIRSMAKEINKNENEILPQIMNYLIQLPENPKIRYAATLVLGRYTIWTSQHPEFLQIELNYIIEGFKLNNEIYNYNEDEKLQIIIATSHALKYFCMDCNNLLINYLEPLYNLYSNIENHLDIKSLEDITEGLSYVLNHFIKENLINNGDQCINIIQMFWKNTLLKLNNSLNDDIDNDNNILNICNSLDILSIYIDNLKPPHEFLKLKDSNYIISTFIINEIFPIIFNIFNKFGKLSKISEKLIKFIRKCIQNFKRFILPSLTDIENLLIEGFKNFKFGCYLWCSGTLIKEFSDDGNDNIDDDEFIKLTPDILNNIWTFSLNQIEILINIYENNFNELNVDILEDFYRMLNDILMFKPIEFLNNFKIVEIIYKISIELIDKFNEFELLNLIINYLTDLLSWSLENPPISIYFEIPNILKFKIFNLLKENNNELIIKFLNYSILKFNEDLIYSSIELIVEIFQINNYYQQIDDNLNSINIFLNSLPIELISDNEKVKFFKNLEISINSKNLRKTRSNLLDFIHWYKRKIINRV</sequence>
<dbReference type="EMBL" id="BTGB01000005">
    <property type="protein sequence ID" value="GMM47281.1"/>
    <property type="molecule type" value="Genomic_DNA"/>
</dbReference>
<dbReference type="InterPro" id="IPR013598">
    <property type="entry name" value="Exportin-1/Importin-b-like"/>
</dbReference>
<dbReference type="Pfam" id="PF24140">
    <property type="entry name" value="TPR_TNPO3_IPO13_3rd"/>
    <property type="match status" value="1"/>
</dbReference>
<dbReference type="GO" id="GO:0005737">
    <property type="term" value="C:cytoplasm"/>
    <property type="evidence" value="ECO:0007669"/>
    <property type="project" value="TreeGrafter"/>
</dbReference>
<dbReference type="InterPro" id="IPR051345">
    <property type="entry name" value="Importin_beta-like_NTR"/>
</dbReference>
<dbReference type="Pfam" id="PF08389">
    <property type="entry name" value="Xpo1"/>
    <property type="match status" value="1"/>
</dbReference>
<dbReference type="Pfam" id="PF24139">
    <property type="entry name" value="TPR_TNPO3_IPO13_4th"/>
    <property type="match status" value="1"/>
</dbReference>
<dbReference type="Proteomes" id="UP001378960">
    <property type="component" value="Unassembled WGS sequence"/>
</dbReference>
<dbReference type="InterPro" id="IPR058537">
    <property type="entry name" value="TPR_TNPO3_IPO13_4th"/>
</dbReference>
<dbReference type="GO" id="GO:0006606">
    <property type="term" value="P:protein import into nucleus"/>
    <property type="evidence" value="ECO:0007669"/>
    <property type="project" value="TreeGrafter"/>
</dbReference>
<evidence type="ECO:0000313" key="2">
    <source>
        <dbReference type="EMBL" id="GMM47281.1"/>
    </source>
</evidence>
<evidence type="ECO:0000313" key="3">
    <source>
        <dbReference type="Proteomes" id="UP001378960"/>
    </source>
</evidence>
<evidence type="ECO:0000259" key="1">
    <source>
        <dbReference type="Pfam" id="PF08389"/>
    </source>
</evidence>
<dbReference type="InterPro" id="IPR011989">
    <property type="entry name" value="ARM-like"/>
</dbReference>
<dbReference type="SUPFAM" id="SSF48371">
    <property type="entry name" value="ARM repeat"/>
    <property type="match status" value="1"/>
</dbReference>
<proteinExistence type="predicted"/>
<protein>
    <submittedName>
        <fullName evidence="2">Mtr10 protein</fullName>
    </submittedName>
</protein>
<feature type="domain" description="Exportin-1/Importin-beta-like" evidence="1">
    <location>
        <begin position="106"/>
        <end position="249"/>
    </location>
</feature>
<gene>
    <name evidence="2" type="ORF">DAPK24_038560</name>
</gene>
<keyword evidence="3" id="KW-1185">Reference proteome</keyword>
<reference evidence="2 3" key="1">
    <citation type="journal article" date="2023" name="Elife">
        <title>Identification of key yeast species and microbe-microbe interactions impacting larval growth of Drosophila in the wild.</title>
        <authorList>
            <person name="Mure A."/>
            <person name="Sugiura Y."/>
            <person name="Maeda R."/>
            <person name="Honda K."/>
            <person name="Sakurai N."/>
            <person name="Takahashi Y."/>
            <person name="Watada M."/>
            <person name="Katoh T."/>
            <person name="Gotoh A."/>
            <person name="Gotoh Y."/>
            <person name="Taniguchi I."/>
            <person name="Nakamura K."/>
            <person name="Hayashi T."/>
            <person name="Katayama T."/>
            <person name="Uemura T."/>
            <person name="Hattori Y."/>
        </authorList>
    </citation>
    <scope>NUCLEOTIDE SEQUENCE [LARGE SCALE GENOMIC DNA]</scope>
    <source>
        <strain evidence="2 3">PK-24</strain>
    </source>
</reference>
<organism evidence="2 3">
    <name type="scientific">Pichia kluyveri</name>
    <name type="common">Yeast</name>
    <dbReference type="NCBI Taxonomy" id="36015"/>
    <lineage>
        <taxon>Eukaryota</taxon>
        <taxon>Fungi</taxon>
        <taxon>Dikarya</taxon>
        <taxon>Ascomycota</taxon>
        <taxon>Saccharomycotina</taxon>
        <taxon>Pichiomycetes</taxon>
        <taxon>Pichiales</taxon>
        <taxon>Pichiaceae</taxon>
        <taxon>Pichia</taxon>
    </lineage>
</organism>
<dbReference type="InterPro" id="IPR057941">
    <property type="entry name" value="TPR_TNPO3_IPO13_2nd"/>
</dbReference>
<dbReference type="Pfam" id="PF24138">
    <property type="entry name" value="TPR_TNPO3_IPO13_2nd"/>
    <property type="match status" value="1"/>
</dbReference>